<protein>
    <submittedName>
        <fullName evidence="3">Uncharacterized protein LOC117566658</fullName>
    </submittedName>
</protein>
<evidence type="ECO:0000313" key="3">
    <source>
        <dbReference type="RefSeq" id="XP_034102093.1"/>
    </source>
</evidence>
<dbReference type="OrthoDB" id="7878548at2759"/>
<reference evidence="3" key="1">
    <citation type="submission" date="2025-08" db="UniProtKB">
        <authorList>
            <consortium name="RefSeq"/>
        </authorList>
    </citation>
    <scope>IDENTIFICATION</scope>
    <source>
        <strain evidence="3">15112-1751.03</strain>
        <tissue evidence="3">Whole Adult</tissue>
    </source>
</reference>
<evidence type="ECO:0000256" key="1">
    <source>
        <dbReference type="SAM" id="SignalP"/>
    </source>
</evidence>
<dbReference type="Proteomes" id="UP000515160">
    <property type="component" value="Chromosome 3"/>
</dbReference>
<sequence>MRINFILVLLQLILLNLNYHDAVEFKFTNFVCENYNESWVTLNECRLRAVSRNRTIMNFNATLRHSLNNIVIQAQMFRKANGYKPWLYKIEVDACRFLKKPYNPLAIIVFKLFKDFCNFNHTCPYEGPILVKGFYLRLSILPHNIPTGDYLVILKWVQHT</sequence>
<feature type="chain" id="PRO_5027597752" evidence="1">
    <location>
        <begin position="23"/>
        <end position="160"/>
    </location>
</feature>
<accession>A0A6P8WRX0</accession>
<dbReference type="InterPro" id="IPR010512">
    <property type="entry name" value="DUF1091"/>
</dbReference>
<dbReference type="SMART" id="SM00697">
    <property type="entry name" value="DM8"/>
    <property type="match status" value="1"/>
</dbReference>
<dbReference type="PANTHER" id="PTHR20898">
    <property type="entry name" value="DAEDALUS ON 3-RELATED-RELATED"/>
    <property type="match status" value="1"/>
</dbReference>
<organism evidence="2 3">
    <name type="scientific">Drosophila albomicans</name>
    <name type="common">Fruit fly</name>
    <dbReference type="NCBI Taxonomy" id="7291"/>
    <lineage>
        <taxon>Eukaryota</taxon>
        <taxon>Metazoa</taxon>
        <taxon>Ecdysozoa</taxon>
        <taxon>Arthropoda</taxon>
        <taxon>Hexapoda</taxon>
        <taxon>Insecta</taxon>
        <taxon>Pterygota</taxon>
        <taxon>Neoptera</taxon>
        <taxon>Endopterygota</taxon>
        <taxon>Diptera</taxon>
        <taxon>Brachycera</taxon>
        <taxon>Muscomorpha</taxon>
        <taxon>Ephydroidea</taxon>
        <taxon>Drosophilidae</taxon>
        <taxon>Drosophila</taxon>
    </lineage>
</organism>
<name>A0A6P8WRX0_DROAB</name>
<dbReference type="RefSeq" id="XP_034102093.1">
    <property type="nucleotide sequence ID" value="XM_034246202.2"/>
</dbReference>
<gene>
    <name evidence="3" type="primary">LOC117566658</name>
</gene>
<proteinExistence type="predicted"/>
<keyword evidence="1" id="KW-0732">Signal</keyword>
<feature type="signal peptide" evidence="1">
    <location>
        <begin position="1"/>
        <end position="22"/>
    </location>
</feature>
<dbReference type="AlphaFoldDB" id="A0A6P8WRX0"/>
<keyword evidence="2" id="KW-1185">Reference proteome</keyword>
<dbReference type="PANTHER" id="PTHR20898:SF0">
    <property type="entry name" value="DAEDALUS ON 3-RELATED"/>
    <property type="match status" value="1"/>
</dbReference>
<dbReference type="GeneID" id="117566658"/>
<evidence type="ECO:0000313" key="2">
    <source>
        <dbReference type="Proteomes" id="UP000515160"/>
    </source>
</evidence>
<dbReference type="Pfam" id="PF06477">
    <property type="entry name" value="DUF1091"/>
    <property type="match status" value="1"/>
</dbReference>